<dbReference type="InterPro" id="IPR034804">
    <property type="entry name" value="SQR/QFR_C/D"/>
</dbReference>
<dbReference type="Gene3D" id="1.20.1300.10">
    <property type="entry name" value="Fumarate reductase/succinate dehydrogenase, transmembrane subunit"/>
    <property type="match status" value="1"/>
</dbReference>
<evidence type="ECO:0000256" key="4">
    <source>
        <dbReference type="ARBA" id="ARBA00020076"/>
    </source>
</evidence>
<dbReference type="GO" id="GO:0009055">
    <property type="term" value="F:electron transfer activity"/>
    <property type="evidence" value="ECO:0007669"/>
    <property type="project" value="InterPro"/>
</dbReference>
<keyword evidence="7 12" id="KW-0479">Metal-binding</keyword>
<dbReference type="PIRSF" id="PIRSF000178">
    <property type="entry name" value="SDH_cyt_b560"/>
    <property type="match status" value="1"/>
</dbReference>
<comment type="similarity">
    <text evidence="3">Belongs to the cytochrome b560 family.</text>
</comment>
<evidence type="ECO:0000256" key="9">
    <source>
        <dbReference type="ARBA" id="ARBA00023004"/>
    </source>
</evidence>
<dbReference type="Proteomes" id="UP000242793">
    <property type="component" value="Chromosome"/>
</dbReference>
<evidence type="ECO:0000256" key="8">
    <source>
        <dbReference type="ARBA" id="ARBA00022989"/>
    </source>
</evidence>
<organism evidence="14 15">
    <name type="scientific">Candidatus Riesia pediculischaeffi</name>
    <dbReference type="NCBI Taxonomy" id="428411"/>
    <lineage>
        <taxon>Bacteria</taxon>
        <taxon>Pseudomonadati</taxon>
        <taxon>Pseudomonadota</taxon>
        <taxon>Gammaproteobacteria</taxon>
        <taxon>Enterobacterales</taxon>
        <taxon>Enterobacteriaceae</taxon>
        <taxon>Candidatus Riesia</taxon>
    </lineage>
</organism>
<evidence type="ECO:0000256" key="3">
    <source>
        <dbReference type="ARBA" id="ARBA00007244"/>
    </source>
</evidence>
<evidence type="ECO:0000256" key="13">
    <source>
        <dbReference type="SAM" id="Phobius"/>
    </source>
</evidence>
<protein>
    <recommendedName>
        <fullName evidence="4">Succinate dehydrogenase cytochrome b556 subunit</fullName>
    </recommendedName>
</protein>
<evidence type="ECO:0000256" key="2">
    <source>
        <dbReference type="ARBA" id="ARBA00004370"/>
    </source>
</evidence>
<dbReference type="InterPro" id="IPR014314">
    <property type="entry name" value="Succ_DH_cytb556"/>
</dbReference>
<reference evidence="14 15" key="1">
    <citation type="submission" date="2015-10" db="EMBL/GenBank/DDBJ databases">
        <title>Survey of human and primate louse endosymbionts.</title>
        <authorList>
            <person name="Boyd B.M."/>
        </authorList>
    </citation>
    <scope>NUCLEOTIDE SEQUENCE [LARGE SCALE GENOMIC DNA]</scope>
    <source>
        <strain evidence="14 15">PTSK</strain>
    </source>
</reference>
<dbReference type="GO" id="GO:0046872">
    <property type="term" value="F:metal ion binding"/>
    <property type="evidence" value="ECO:0007669"/>
    <property type="project" value="UniProtKB-KW"/>
</dbReference>
<feature type="transmembrane region" description="Helical" evidence="13">
    <location>
        <begin position="20"/>
        <end position="41"/>
    </location>
</feature>
<comment type="subcellular location">
    <subcellularLocation>
        <location evidence="2">Membrane</location>
    </subcellularLocation>
</comment>
<name>A0A1V0HKX2_9ENTR</name>
<keyword evidence="15" id="KW-1185">Reference proteome</keyword>
<keyword evidence="6 13" id="KW-0812">Transmembrane</keyword>
<evidence type="ECO:0000256" key="7">
    <source>
        <dbReference type="ARBA" id="ARBA00022723"/>
    </source>
</evidence>
<gene>
    <name evidence="14" type="ORF">AOQ87_01645</name>
</gene>
<dbReference type="Pfam" id="PF01127">
    <property type="entry name" value="Sdh_cyt"/>
    <property type="match status" value="1"/>
</dbReference>
<feature type="transmembrane region" description="Helical" evidence="13">
    <location>
        <begin position="62"/>
        <end position="81"/>
    </location>
</feature>
<dbReference type="STRING" id="428411.AOQ87_01645"/>
<dbReference type="KEGG" id="rped:AOQ87_01645"/>
<dbReference type="EMBL" id="CP012839">
    <property type="protein sequence ID" value="ARC53361.1"/>
    <property type="molecule type" value="Genomic_DNA"/>
</dbReference>
<feature type="binding site" description="axial binding residue" evidence="12">
    <location>
        <position position="79"/>
    </location>
    <ligand>
        <name>heme</name>
        <dbReference type="ChEBI" id="CHEBI:30413"/>
        <note>ligand shared with second transmembrane subunit</note>
    </ligand>
    <ligandPart>
        <name>Fe</name>
        <dbReference type="ChEBI" id="CHEBI:18248"/>
    </ligandPart>
</feature>
<evidence type="ECO:0000313" key="14">
    <source>
        <dbReference type="EMBL" id="ARC53361.1"/>
    </source>
</evidence>
<dbReference type="GO" id="GO:0006099">
    <property type="term" value="P:tricarboxylic acid cycle"/>
    <property type="evidence" value="ECO:0007669"/>
    <property type="project" value="InterPro"/>
</dbReference>
<keyword evidence="9 12" id="KW-0408">Iron</keyword>
<keyword evidence="5 12" id="KW-0349">Heme</keyword>
<comment type="subunit">
    <text evidence="11">Part of an enzyme complex containing four subunits: a flavoprotein, an iron-sulfur protein, plus two membrane-anchoring proteins, SdhC and SdhD. The complex can form homotrimers.</text>
</comment>
<evidence type="ECO:0000256" key="5">
    <source>
        <dbReference type="ARBA" id="ARBA00022617"/>
    </source>
</evidence>
<evidence type="ECO:0000256" key="11">
    <source>
        <dbReference type="ARBA" id="ARBA00025912"/>
    </source>
</evidence>
<dbReference type="GO" id="GO:0016020">
    <property type="term" value="C:membrane"/>
    <property type="evidence" value="ECO:0007669"/>
    <property type="project" value="UniProtKB-SubCell"/>
</dbReference>
<sequence>MNKKNLINLDLDIRKLPINAMVSILHRISGIMNIFFLMWIVKKICCTVEYREKFFTVLSFRSCSSKIIFYIFCISFIYHVLSGVRHMLIDFNIIGYSITISKVSSVLTIISTFVIFFLLCFL</sequence>
<accession>A0A1V0HKX2</accession>
<keyword evidence="8 13" id="KW-1133">Transmembrane helix</keyword>
<evidence type="ECO:0000256" key="12">
    <source>
        <dbReference type="PIRSR" id="PIRSR000178-1"/>
    </source>
</evidence>
<evidence type="ECO:0000256" key="10">
    <source>
        <dbReference type="ARBA" id="ARBA00023136"/>
    </source>
</evidence>
<evidence type="ECO:0000256" key="1">
    <source>
        <dbReference type="ARBA" id="ARBA00004050"/>
    </source>
</evidence>
<evidence type="ECO:0000313" key="15">
    <source>
        <dbReference type="Proteomes" id="UP000242793"/>
    </source>
</evidence>
<dbReference type="AlphaFoldDB" id="A0A1V0HKX2"/>
<comment type="cofactor">
    <cofactor evidence="12">
        <name>heme</name>
        <dbReference type="ChEBI" id="CHEBI:30413"/>
    </cofactor>
    <text evidence="12">The heme is bound between the two transmembrane subunits.</text>
</comment>
<dbReference type="InterPro" id="IPR000701">
    <property type="entry name" value="SuccDH_FuR_B_TM-su"/>
</dbReference>
<dbReference type="NCBIfam" id="TIGR02970">
    <property type="entry name" value="succ_dehyd_cytB"/>
    <property type="match status" value="1"/>
</dbReference>
<dbReference type="SUPFAM" id="SSF81343">
    <property type="entry name" value="Fumarate reductase respiratory complex transmembrane subunits"/>
    <property type="match status" value="1"/>
</dbReference>
<keyword evidence="10 13" id="KW-0472">Membrane</keyword>
<proteinExistence type="inferred from homology"/>
<feature type="transmembrane region" description="Helical" evidence="13">
    <location>
        <begin position="93"/>
        <end position="121"/>
    </location>
</feature>
<comment type="function">
    <text evidence="1">Membrane-anchoring subunit of succinate dehydrogenase (SDH).</text>
</comment>
<dbReference type="RefSeq" id="WP_080626585.1">
    <property type="nucleotide sequence ID" value="NZ_CP012839.1"/>
</dbReference>
<evidence type="ECO:0000256" key="6">
    <source>
        <dbReference type="ARBA" id="ARBA00022692"/>
    </source>
</evidence>
<dbReference type="CDD" id="cd03499">
    <property type="entry name" value="SQR_TypeC_SdhC"/>
    <property type="match status" value="1"/>
</dbReference>